<keyword evidence="12" id="KW-1185">Reference proteome</keyword>
<gene>
    <name evidence="11" type="ORF">K1718_03335</name>
</gene>
<dbReference type="RefSeq" id="WP_265679749.1">
    <property type="nucleotide sequence ID" value="NZ_CP120863.1"/>
</dbReference>
<feature type="transmembrane region" description="Helical" evidence="9">
    <location>
        <begin position="84"/>
        <end position="105"/>
    </location>
</feature>
<name>A0ABY8F4I9_9HYPH</name>
<protein>
    <recommendedName>
        <fullName evidence="9">TRAP transporter small permease protein</fullName>
    </recommendedName>
</protein>
<evidence type="ECO:0000313" key="11">
    <source>
        <dbReference type="EMBL" id="WFE90397.1"/>
    </source>
</evidence>
<feature type="transmembrane region" description="Helical" evidence="9">
    <location>
        <begin position="41"/>
        <end position="63"/>
    </location>
</feature>
<dbReference type="InterPro" id="IPR055348">
    <property type="entry name" value="DctQ"/>
</dbReference>
<keyword evidence="5 9" id="KW-0812">Transmembrane</keyword>
<evidence type="ECO:0000256" key="7">
    <source>
        <dbReference type="ARBA" id="ARBA00023136"/>
    </source>
</evidence>
<dbReference type="Pfam" id="PF04290">
    <property type="entry name" value="DctQ"/>
    <property type="match status" value="1"/>
</dbReference>
<evidence type="ECO:0000256" key="8">
    <source>
        <dbReference type="ARBA" id="ARBA00038436"/>
    </source>
</evidence>
<keyword evidence="6 9" id="KW-1133">Transmembrane helix</keyword>
<keyword evidence="3" id="KW-1003">Cell membrane</keyword>
<sequence>MTAFSSFLRALAWIAALLFFCAGGMLTYEVAARYLFIAPTIWAAELSQLCLIWGTMLAMPWLLQSGRHIAVDAITERLGPLGKRLCYGLSMSAVGLFSLIVTWFGGDIFWDSFERGRTTGSMLDLPTWVAELAIPIGFALLFAQALIEVLKAMRGTMLEAGERS</sequence>
<evidence type="ECO:0000256" key="3">
    <source>
        <dbReference type="ARBA" id="ARBA00022475"/>
    </source>
</evidence>
<evidence type="ECO:0000256" key="5">
    <source>
        <dbReference type="ARBA" id="ARBA00022692"/>
    </source>
</evidence>
<keyword evidence="4 9" id="KW-0997">Cell inner membrane</keyword>
<dbReference type="InterPro" id="IPR007387">
    <property type="entry name" value="TRAP_DctQ"/>
</dbReference>
<reference evidence="11 12" key="1">
    <citation type="submission" date="2023-03" db="EMBL/GenBank/DDBJ databases">
        <title>Roseibium porphyridii sp. nov. and Roseibium rhodosorbium sp. nov. isolated from marine algae, Porphyridium cruentum and Rhodosorus marinus, respectively.</title>
        <authorList>
            <person name="Lee M.W."/>
            <person name="Choi B.J."/>
            <person name="Lee J.K."/>
            <person name="Choi D.G."/>
            <person name="Baek J.H."/>
            <person name="Bayburt H."/>
            <person name="Kim J.M."/>
            <person name="Han D.M."/>
            <person name="Kim K.H."/>
            <person name="Jeon C.O."/>
        </authorList>
    </citation>
    <scope>NUCLEOTIDE SEQUENCE [LARGE SCALE GENOMIC DNA]</scope>
    <source>
        <strain evidence="11 12">KMA01</strain>
    </source>
</reference>
<proteinExistence type="inferred from homology"/>
<evidence type="ECO:0000313" key="12">
    <source>
        <dbReference type="Proteomes" id="UP001209803"/>
    </source>
</evidence>
<dbReference type="PANTHER" id="PTHR35011">
    <property type="entry name" value="2,3-DIKETO-L-GULONATE TRAP TRANSPORTER SMALL PERMEASE PROTEIN YIAM"/>
    <property type="match status" value="1"/>
</dbReference>
<dbReference type="PANTHER" id="PTHR35011:SF10">
    <property type="entry name" value="TRAP TRANSPORTER SMALL PERMEASE PROTEIN"/>
    <property type="match status" value="1"/>
</dbReference>
<evidence type="ECO:0000256" key="2">
    <source>
        <dbReference type="ARBA" id="ARBA00022448"/>
    </source>
</evidence>
<evidence type="ECO:0000259" key="10">
    <source>
        <dbReference type="Pfam" id="PF04290"/>
    </source>
</evidence>
<organism evidence="11 12">
    <name type="scientific">Roseibium porphyridii</name>
    <dbReference type="NCBI Taxonomy" id="2866279"/>
    <lineage>
        <taxon>Bacteria</taxon>
        <taxon>Pseudomonadati</taxon>
        <taxon>Pseudomonadota</taxon>
        <taxon>Alphaproteobacteria</taxon>
        <taxon>Hyphomicrobiales</taxon>
        <taxon>Stappiaceae</taxon>
        <taxon>Roseibium</taxon>
    </lineage>
</organism>
<comment type="similarity">
    <text evidence="8 9">Belongs to the TRAP transporter small permease family.</text>
</comment>
<feature type="transmembrane region" description="Helical" evidence="9">
    <location>
        <begin position="125"/>
        <end position="147"/>
    </location>
</feature>
<dbReference type="Proteomes" id="UP001209803">
    <property type="component" value="Chromosome"/>
</dbReference>
<comment type="function">
    <text evidence="9">Part of the tripartite ATP-independent periplasmic (TRAP) transport system.</text>
</comment>
<evidence type="ECO:0000256" key="1">
    <source>
        <dbReference type="ARBA" id="ARBA00004429"/>
    </source>
</evidence>
<evidence type="ECO:0000256" key="4">
    <source>
        <dbReference type="ARBA" id="ARBA00022519"/>
    </source>
</evidence>
<accession>A0ABY8F4I9</accession>
<evidence type="ECO:0000256" key="9">
    <source>
        <dbReference type="RuleBase" id="RU369079"/>
    </source>
</evidence>
<comment type="caution">
    <text evidence="9">Lacks conserved residue(s) required for the propagation of feature annotation.</text>
</comment>
<evidence type="ECO:0000256" key="6">
    <source>
        <dbReference type="ARBA" id="ARBA00022989"/>
    </source>
</evidence>
<keyword evidence="7 9" id="KW-0472">Membrane</keyword>
<feature type="domain" description="Tripartite ATP-independent periplasmic transporters DctQ component" evidence="10">
    <location>
        <begin position="25"/>
        <end position="154"/>
    </location>
</feature>
<dbReference type="EMBL" id="CP120863">
    <property type="protein sequence ID" value="WFE90397.1"/>
    <property type="molecule type" value="Genomic_DNA"/>
</dbReference>
<comment type="subcellular location">
    <subcellularLocation>
        <location evidence="1 9">Cell inner membrane</location>
        <topology evidence="1 9">Multi-pass membrane protein</topology>
    </subcellularLocation>
</comment>
<comment type="subunit">
    <text evidence="9">The complex comprises the extracytoplasmic solute receptor protein and the two transmembrane proteins.</text>
</comment>
<keyword evidence="2 9" id="KW-0813">Transport</keyword>